<proteinExistence type="predicted"/>
<reference evidence="1 2" key="1">
    <citation type="submission" date="2015-09" db="EMBL/GenBank/DDBJ databases">
        <title>Host preference determinants of Valsa canker pathogens revealed by comparative genomics.</title>
        <authorList>
            <person name="Yin Z."/>
            <person name="Huang L."/>
        </authorList>
    </citation>
    <scope>NUCLEOTIDE SEQUENCE [LARGE SCALE GENOMIC DNA]</scope>
    <source>
        <strain evidence="1 2">03-1</strain>
    </source>
</reference>
<dbReference type="Proteomes" id="UP000283895">
    <property type="component" value="Unassembled WGS sequence"/>
</dbReference>
<evidence type="ECO:0000313" key="2">
    <source>
        <dbReference type="Proteomes" id="UP000283895"/>
    </source>
</evidence>
<keyword evidence="2" id="KW-1185">Reference proteome</keyword>
<gene>
    <name evidence="1" type="ORF">VMCG_07520</name>
</gene>
<name>A0A423W1A3_9PEZI</name>
<organism evidence="1 2">
    <name type="scientific">Cytospora schulzeri</name>
    <dbReference type="NCBI Taxonomy" id="448051"/>
    <lineage>
        <taxon>Eukaryota</taxon>
        <taxon>Fungi</taxon>
        <taxon>Dikarya</taxon>
        <taxon>Ascomycota</taxon>
        <taxon>Pezizomycotina</taxon>
        <taxon>Sordariomycetes</taxon>
        <taxon>Sordariomycetidae</taxon>
        <taxon>Diaporthales</taxon>
        <taxon>Cytosporaceae</taxon>
        <taxon>Cytospora</taxon>
    </lineage>
</organism>
<sequence length="184" mass="19049">MSVVIAPYSVYMLLPYDSSADSKTIVEFTYGLNAIVILELNGRVPQSHGARLLLEDTGNGVRHGLLPGVCRLVDERVVEDDAVLIVDVGRPLVSHKLHRGTGVVLAVHLRGDAPRGVGVGAGTLALARRVGANDALDQITSVGADADPGEHEPLLVLGHLAGVDGARGADDLGCGRIEASDGAP</sequence>
<dbReference type="OrthoDB" id="5392708at2759"/>
<comment type="caution">
    <text evidence="1">The sequence shown here is derived from an EMBL/GenBank/DDBJ whole genome shotgun (WGS) entry which is preliminary data.</text>
</comment>
<accession>A0A423W1A3</accession>
<dbReference type="EMBL" id="LKEA01000030">
    <property type="protein sequence ID" value="ROV97130.1"/>
    <property type="molecule type" value="Genomic_DNA"/>
</dbReference>
<dbReference type="AlphaFoldDB" id="A0A423W1A3"/>
<protein>
    <submittedName>
        <fullName evidence="1">Uncharacterized protein</fullName>
    </submittedName>
</protein>
<evidence type="ECO:0000313" key="1">
    <source>
        <dbReference type="EMBL" id="ROV97130.1"/>
    </source>
</evidence>